<dbReference type="EMBL" id="CAJNRD030001124">
    <property type="protein sequence ID" value="CAG5107973.1"/>
    <property type="molecule type" value="Genomic_DNA"/>
</dbReference>
<name>A0A8J2MYL3_COTCN</name>
<comment type="caution">
    <text evidence="2">The sequence shown here is derived from an EMBL/GenBank/DDBJ whole genome shotgun (WGS) entry which is preliminary data.</text>
</comment>
<dbReference type="OrthoDB" id="337464at2759"/>
<feature type="region of interest" description="Disordered" evidence="1">
    <location>
        <begin position="238"/>
        <end position="273"/>
    </location>
</feature>
<proteinExistence type="predicted"/>
<feature type="compositionally biased region" description="Basic and acidic residues" evidence="1">
    <location>
        <begin position="262"/>
        <end position="273"/>
    </location>
</feature>
<organism evidence="2 3">
    <name type="scientific">Cotesia congregata</name>
    <name type="common">Parasitoid wasp</name>
    <name type="synonym">Apanteles congregatus</name>
    <dbReference type="NCBI Taxonomy" id="51543"/>
    <lineage>
        <taxon>Eukaryota</taxon>
        <taxon>Metazoa</taxon>
        <taxon>Ecdysozoa</taxon>
        <taxon>Arthropoda</taxon>
        <taxon>Hexapoda</taxon>
        <taxon>Insecta</taxon>
        <taxon>Pterygota</taxon>
        <taxon>Neoptera</taxon>
        <taxon>Endopterygota</taxon>
        <taxon>Hymenoptera</taxon>
        <taxon>Apocrita</taxon>
        <taxon>Ichneumonoidea</taxon>
        <taxon>Braconidae</taxon>
        <taxon>Microgastrinae</taxon>
        <taxon>Cotesia</taxon>
    </lineage>
</organism>
<evidence type="ECO:0000256" key="1">
    <source>
        <dbReference type="SAM" id="MobiDB-lite"/>
    </source>
</evidence>
<keyword evidence="3" id="KW-1185">Reference proteome</keyword>
<dbReference type="Proteomes" id="UP000786811">
    <property type="component" value="Unassembled WGS sequence"/>
</dbReference>
<feature type="region of interest" description="Disordered" evidence="1">
    <location>
        <begin position="345"/>
        <end position="364"/>
    </location>
</feature>
<reference evidence="2" key="1">
    <citation type="submission" date="2021-04" db="EMBL/GenBank/DDBJ databases">
        <authorList>
            <person name="Chebbi M.A.C M."/>
        </authorList>
    </citation>
    <scope>NUCLEOTIDE SEQUENCE</scope>
</reference>
<feature type="region of interest" description="Disordered" evidence="1">
    <location>
        <begin position="102"/>
        <end position="129"/>
    </location>
</feature>
<sequence length="516" mass="59739">MNPQKETYRSTKSFQVEKIVVEIRFTDPAMYSLVAHDILNDCVKSSSIVNDDFQFGLLYCRRTNPFQVQDERLRDVNLARVHRLFKKWLDMLASSDYRENSKEARKQKCNSTKCKSQGNRNDTSLSSSKCSDYRSYYNYYRKSRKRYFKSHKTENLIVESPTSHKSHPSFHEDNLNEFLDSLIFDSTIDNRLQFLFFEKTKSTLDSNYMNIKSKVNVTNKSDKMIFAYSSIEALDDAEETNSRPVKIKGAKQKQLGTDDQDSDTKKYGKSPKFDDKLDNASFFNASRDRQLTQNPPKVTMFGSTDSQNWKNQDIYTEDNSNSENNYDGIVFNTLEGFVPKSSTSDNSYFFDQPGPSDKKPHKDQSIFSNNCINDQNIFMSNNNIPMTQEFISENISEKFNFENGYPIGEKEYLQGEDMSMKNDKMLEKVEFTPGDVGRMLNMGNALDFPRTQSTDDLKLVKMHLPIILRLTINCPFKNVRVKCIEILQIMKERELSIPIPIYNGPSAFIPSSEVSF</sequence>
<dbReference type="AlphaFoldDB" id="A0A8J2MYL3"/>
<gene>
    <name evidence="2" type="ORF">HICCMSTLAB_LOCUS13005</name>
</gene>
<feature type="compositionally biased region" description="Polar residues" evidence="1">
    <location>
        <begin position="109"/>
        <end position="128"/>
    </location>
</feature>
<accession>A0A8J2MYL3</accession>
<protein>
    <submittedName>
        <fullName evidence="2">Uncharacterized protein</fullName>
    </submittedName>
</protein>
<evidence type="ECO:0000313" key="3">
    <source>
        <dbReference type="Proteomes" id="UP000786811"/>
    </source>
</evidence>
<evidence type="ECO:0000313" key="2">
    <source>
        <dbReference type="EMBL" id="CAG5107973.1"/>
    </source>
</evidence>